<dbReference type="AlphaFoldDB" id="A0A927M9X2"/>
<feature type="compositionally biased region" description="Low complexity" evidence="2">
    <location>
        <begin position="31"/>
        <end position="46"/>
    </location>
</feature>
<evidence type="ECO:0008006" key="5">
    <source>
        <dbReference type="Google" id="ProtNLM"/>
    </source>
</evidence>
<dbReference type="EMBL" id="JADBEB010000001">
    <property type="protein sequence ID" value="MBE1489650.1"/>
    <property type="molecule type" value="Genomic_DNA"/>
</dbReference>
<dbReference type="SUPFAM" id="SSF63817">
    <property type="entry name" value="Sortase"/>
    <property type="match status" value="1"/>
</dbReference>
<dbReference type="NCBIfam" id="NF033748">
    <property type="entry name" value="class_F_sortase"/>
    <property type="match status" value="1"/>
</dbReference>
<dbReference type="CDD" id="cd05829">
    <property type="entry name" value="Sortase_F"/>
    <property type="match status" value="1"/>
</dbReference>
<dbReference type="Pfam" id="PF04203">
    <property type="entry name" value="Sortase"/>
    <property type="match status" value="1"/>
</dbReference>
<dbReference type="GO" id="GO:0016787">
    <property type="term" value="F:hydrolase activity"/>
    <property type="evidence" value="ECO:0007669"/>
    <property type="project" value="UniProtKB-KW"/>
</dbReference>
<organism evidence="3 4">
    <name type="scientific">Plantactinospora soyae</name>
    <dbReference type="NCBI Taxonomy" id="1544732"/>
    <lineage>
        <taxon>Bacteria</taxon>
        <taxon>Bacillati</taxon>
        <taxon>Actinomycetota</taxon>
        <taxon>Actinomycetes</taxon>
        <taxon>Micromonosporales</taxon>
        <taxon>Micromonosporaceae</taxon>
        <taxon>Plantactinospora</taxon>
    </lineage>
</organism>
<protein>
    <recommendedName>
        <fullName evidence="5">Class F sortase</fullName>
    </recommendedName>
</protein>
<proteinExistence type="predicted"/>
<dbReference type="InterPro" id="IPR042001">
    <property type="entry name" value="Sortase_F"/>
</dbReference>
<keyword evidence="1" id="KW-0378">Hydrolase</keyword>
<evidence type="ECO:0000313" key="4">
    <source>
        <dbReference type="Proteomes" id="UP000649753"/>
    </source>
</evidence>
<sequence>MAGVLTVTAVVVIGTAVAGHQPEPPQAGRNTVTVTPTTPGATGSATRPGELTAGPLMGDSPPVRVSIPSLKVTASTIPLDLQADGTMQVPDNAMDIGWFTRAPTPGALGPAVLAGHVNWKGQRGTFFNLGKLTAGDDITVERKDGSTAMFTVAKVEQYPKDRFPSDAVYGATDHAALRLITCGGEFDDSTQHYRDNLIVYARLAHAHPA</sequence>
<evidence type="ECO:0000256" key="2">
    <source>
        <dbReference type="SAM" id="MobiDB-lite"/>
    </source>
</evidence>
<comment type="caution">
    <text evidence="3">The sequence shown here is derived from an EMBL/GenBank/DDBJ whole genome shotgun (WGS) entry which is preliminary data.</text>
</comment>
<reference evidence="3" key="1">
    <citation type="submission" date="2020-10" db="EMBL/GenBank/DDBJ databases">
        <title>Sequencing the genomes of 1000 actinobacteria strains.</title>
        <authorList>
            <person name="Klenk H.-P."/>
        </authorList>
    </citation>
    <scope>NUCLEOTIDE SEQUENCE</scope>
    <source>
        <strain evidence="3">DSM 46832</strain>
    </source>
</reference>
<dbReference type="InterPro" id="IPR023365">
    <property type="entry name" value="Sortase_dom-sf"/>
</dbReference>
<keyword evidence="4" id="KW-1185">Reference proteome</keyword>
<dbReference type="Proteomes" id="UP000649753">
    <property type="component" value="Unassembled WGS sequence"/>
</dbReference>
<dbReference type="RefSeq" id="WP_318783412.1">
    <property type="nucleotide sequence ID" value="NZ_JADBEB010000001.1"/>
</dbReference>
<accession>A0A927M9X2</accession>
<evidence type="ECO:0000313" key="3">
    <source>
        <dbReference type="EMBL" id="MBE1489650.1"/>
    </source>
</evidence>
<evidence type="ECO:0000256" key="1">
    <source>
        <dbReference type="ARBA" id="ARBA00022801"/>
    </source>
</evidence>
<gene>
    <name evidence="3" type="ORF">H4W31_005288</name>
</gene>
<name>A0A927M9X2_9ACTN</name>
<feature type="region of interest" description="Disordered" evidence="2">
    <location>
        <begin position="19"/>
        <end position="62"/>
    </location>
</feature>
<dbReference type="InterPro" id="IPR005754">
    <property type="entry name" value="Sortase"/>
</dbReference>
<dbReference type="Gene3D" id="2.40.260.10">
    <property type="entry name" value="Sortase"/>
    <property type="match status" value="1"/>
</dbReference>